<reference evidence="3" key="1">
    <citation type="journal article" date="2020" name="mSystems">
        <title>Genome- and Community-Level Interaction Insights into Carbon Utilization and Element Cycling Functions of Hydrothermarchaeota in Hydrothermal Sediment.</title>
        <authorList>
            <person name="Zhou Z."/>
            <person name="Liu Y."/>
            <person name="Xu W."/>
            <person name="Pan J."/>
            <person name="Luo Z.H."/>
            <person name="Li M."/>
        </authorList>
    </citation>
    <scope>NUCLEOTIDE SEQUENCE [LARGE SCALE GENOMIC DNA]</scope>
    <source>
        <strain evidence="3">SpSt-906</strain>
    </source>
</reference>
<evidence type="ECO:0000256" key="1">
    <source>
        <dbReference type="ARBA" id="ARBA00023002"/>
    </source>
</evidence>
<dbReference type="Pfam" id="PF02775">
    <property type="entry name" value="TPP_enzyme_C"/>
    <property type="match status" value="1"/>
</dbReference>
<dbReference type="GO" id="GO:0045333">
    <property type="term" value="P:cellular respiration"/>
    <property type="evidence" value="ECO:0007669"/>
    <property type="project" value="UniProtKB-ARBA"/>
</dbReference>
<feature type="domain" description="Thiamine pyrophosphate enzyme TPP-binding" evidence="2">
    <location>
        <begin position="52"/>
        <end position="199"/>
    </location>
</feature>
<dbReference type="CDD" id="cd03375">
    <property type="entry name" value="TPP_OGFOR"/>
    <property type="match status" value="1"/>
</dbReference>
<dbReference type="EMBL" id="DTMQ01000040">
    <property type="protein sequence ID" value="HGE99634.1"/>
    <property type="molecule type" value="Genomic_DNA"/>
</dbReference>
<dbReference type="InterPro" id="IPR029061">
    <property type="entry name" value="THDP-binding"/>
</dbReference>
<accession>A0A7C3YTC4</accession>
<dbReference type="GO" id="GO:0030976">
    <property type="term" value="F:thiamine pyrophosphate binding"/>
    <property type="evidence" value="ECO:0007669"/>
    <property type="project" value="InterPro"/>
</dbReference>
<gene>
    <name evidence="3" type="ORF">ENX07_06160</name>
</gene>
<dbReference type="SUPFAM" id="SSF52518">
    <property type="entry name" value="Thiamin diphosphate-binding fold (THDP-binding)"/>
    <property type="match status" value="1"/>
</dbReference>
<protein>
    <submittedName>
        <fullName evidence="3">2-oxoglutarate ferredoxin oxidoreductase subunit beta</fullName>
    </submittedName>
</protein>
<dbReference type="GO" id="GO:0016625">
    <property type="term" value="F:oxidoreductase activity, acting on the aldehyde or oxo group of donors, iron-sulfur protein as acceptor"/>
    <property type="evidence" value="ECO:0007669"/>
    <property type="project" value="UniProtKB-ARBA"/>
</dbReference>
<keyword evidence="1" id="KW-0560">Oxidoreductase</keyword>
<dbReference type="InterPro" id="IPR051457">
    <property type="entry name" value="2-oxoacid:Fd_oxidoreductase"/>
</dbReference>
<dbReference type="InterPro" id="IPR011766">
    <property type="entry name" value="TPP_enzyme_TPP-bd"/>
</dbReference>
<dbReference type="AlphaFoldDB" id="A0A7C3YTC4"/>
<evidence type="ECO:0000259" key="2">
    <source>
        <dbReference type="Pfam" id="PF02775"/>
    </source>
</evidence>
<name>A0A7C3YTC4_UNCW3</name>
<proteinExistence type="predicted"/>
<dbReference type="PANTHER" id="PTHR48084:SF1">
    <property type="entry name" value="2-OXOGLUTARATE SYNTHASE SUBUNIT KORB"/>
    <property type="match status" value="1"/>
</dbReference>
<dbReference type="Gene3D" id="3.40.50.970">
    <property type="match status" value="1"/>
</dbReference>
<sequence>MKEEVINYLRLDDRFPHILCPGCGIGTIANQLVRALIDLKLAKERVCIVSGIGCSSRIPGYLDCDTFHTLHGRAIPCAIGVKMARPEMEVIVIGGDGDILAIGLSHFIHAARRNIDLTVIIVNNFNYGMTGGQVSPTTPRGFLTLTTPYRNPEREFEVSELSKAAGCVFFARTTTYHVRHLREMIKRGIEKKGFAVIEVISQCPTFFGRVNRIGDGVEMLKYFKEKSVDVKSLSGKEFPRDKIVIGVLYETESEEFLSAYKETLGR</sequence>
<organism evidence="3">
    <name type="scientific">candidate division WOR-3 bacterium</name>
    <dbReference type="NCBI Taxonomy" id="2052148"/>
    <lineage>
        <taxon>Bacteria</taxon>
        <taxon>Bacteria division WOR-3</taxon>
    </lineage>
</organism>
<comment type="caution">
    <text evidence="3">The sequence shown here is derived from an EMBL/GenBank/DDBJ whole genome shotgun (WGS) entry which is preliminary data.</text>
</comment>
<dbReference type="PANTHER" id="PTHR48084">
    <property type="entry name" value="2-OXOGLUTARATE OXIDOREDUCTASE SUBUNIT KORB-RELATED"/>
    <property type="match status" value="1"/>
</dbReference>
<evidence type="ECO:0000313" key="3">
    <source>
        <dbReference type="EMBL" id="HGE99634.1"/>
    </source>
</evidence>